<feature type="non-terminal residue" evidence="9">
    <location>
        <position position="184"/>
    </location>
</feature>
<comment type="subcellular location">
    <subcellularLocation>
        <location evidence="1">Cytoplasm</location>
    </subcellularLocation>
</comment>
<proteinExistence type="inferred from homology"/>
<dbReference type="PANTHER" id="PTHR44085:SF2">
    <property type="entry name" value="SEPIAPTERIN REDUCTASE"/>
    <property type="match status" value="1"/>
</dbReference>
<dbReference type="KEGG" id="tgt:104577874"/>
<comment type="similarity">
    <text evidence="2">Belongs to the sepiapterin reductase family.</text>
</comment>
<gene>
    <name evidence="9" type="ORF">N309_00902</name>
</gene>
<evidence type="ECO:0000256" key="3">
    <source>
        <dbReference type="ARBA" id="ARBA00011738"/>
    </source>
</evidence>
<dbReference type="Proteomes" id="UP000053641">
    <property type="component" value="Unassembled WGS sequence"/>
</dbReference>
<dbReference type="Pfam" id="PF00106">
    <property type="entry name" value="adh_short"/>
    <property type="match status" value="1"/>
</dbReference>
<evidence type="ECO:0000256" key="4">
    <source>
        <dbReference type="ARBA" id="ARBA00013075"/>
    </source>
</evidence>
<dbReference type="CDD" id="cd05367">
    <property type="entry name" value="SPR-like_SDR_c"/>
    <property type="match status" value="1"/>
</dbReference>
<evidence type="ECO:0000256" key="7">
    <source>
        <dbReference type="ARBA" id="ARBA00022857"/>
    </source>
</evidence>
<dbReference type="SUPFAM" id="SSF51735">
    <property type="entry name" value="NAD(P)-binding Rossmann-fold domains"/>
    <property type="match status" value="1"/>
</dbReference>
<evidence type="ECO:0000313" key="9">
    <source>
        <dbReference type="EMBL" id="KGL84643.1"/>
    </source>
</evidence>
<dbReference type="NCBIfam" id="TIGR01500">
    <property type="entry name" value="sepiapter_red"/>
    <property type="match status" value="1"/>
</dbReference>
<dbReference type="InterPro" id="IPR002347">
    <property type="entry name" value="SDR_fam"/>
</dbReference>
<organism evidence="9 10">
    <name type="scientific">Tinamus guttatus</name>
    <name type="common">White-throated tinamou</name>
    <dbReference type="NCBI Taxonomy" id="94827"/>
    <lineage>
        <taxon>Eukaryota</taxon>
        <taxon>Metazoa</taxon>
        <taxon>Chordata</taxon>
        <taxon>Craniata</taxon>
        <taxon>Vertebrata</taxon>
        <taxon>Euteleostomi</taxon>
        <taxon>Archelosauria</taxon>
        <taxon>Archosauria</taxon>
        <taxon>Dinosauria</taxon>
        <taxon>Saurischia</taxon>
        <taxon>Theropoda</taxon>
        <taxon>Coelurosauria</taxon>
        <taxon>Aves</taxon>
        <taxon>Palaeognathae</taxon>
        <taxon>Tinamiformes</taxon>
        <taxon>Tinamidae</taxon>
        <taxon>Tinamus</taxon>
    </lineage>
</organism>
<dbReference type="GO" id="GO:0004757">
    <property type="term" value="F:sepiapterin reductase (NADP+) activity"/>
    <property type="evidence" value="ECO:0007669"/>
    <property type="project" value="UniProtKB-EC"/>
</dbReference>
<comment type="subunit">
    <text evidence="3">Homodimer.</text>
</comment>
<keyword evidence="10" id="KW-1185">Reference proteome</keyword>
<dbReference type="EMBL" id="KL897624">
    <property type="protein sequence ID" value="KGL84643.1"/>
    <property type="molecule type" value="Genomic_DNA"/>
</dbReference>
<dbReference type="InterPro" id="IPR006393">
    <property type="entry name" value="Sepiapterin_red"/>
</dbReference>
<dbReference type="Gene3D" id="3.40.50.720">
    <property type="entry name" value="NAD(P)-binding Rossmann-like Domain"/>
    <property type="match status" value="1"/>
</dbReference>
<evidence type="ECO:0000256" key="8">
    <source>
        <dbReference type="ARBA" id="ARBA00023002"/>
    </source>
</evidence>
<dbReference type="InterPro" id="IPR036291">
    <property type="entry name" value="NAD(P)-bd_dom_sf"/>
</dbReference>
<accession>A0A099ZU38</accession>
<dbReference type="InterPro" id="IPR051721">
    <property type="entry name" value="Biopterin_syn/organic_redct"/>
</dbReference>
<evidence type="ECO:0000256" key="5">
    <source>
        <dbReference type="ARBA" id="ARBA00019170"/>
    </source>
</evidence>
<dbReference type="OrthoDB" id="153074at2759"/>
<dbReference type="FunFam" id="3.40.50.720:FF:000259">
    <property type="entry name" value="Sepiapterin reductase"/>
    <property type="match status" value="1"/>
</dbReference>
<keyword evidence="6" id="KW-0963">Cytoplasm</keyword>
<name>A0A099ZU38_TINGU</name>
<keyword evidence="8" id="KW-0560">Oxidoreductase</keyword>
<evidence type="ECO:0000256" key="1">
    <source>
        <dbReference type="ARBA" id="ARBA00004496"/>
    </source>
</evidence>
<dbReference type="PRINTS" id="PR00081">
    <property type="entry name" value="GDHRDH"/>
</dbReference>
<dbReference type="AlphaFoldDB" id="A0A099ZU38"/>
<feature type="non-terminal residue" evidence="9">
    <location>
        <position position="1"/>
    </location>
</feature>
<dbReference type="EC" id="1.1.1.153" evidence="4"/>
<evidence type="ECO:0000256" key="6">
    <source>
        <dbReference type="ARBA" id="ARBA00022490"/>
    </source>
</evidence>
<protein>
    <recommendedName>
        <fullName evidence="5">Sepiapterin reductase</fullName>
        <ecNumber evidence="4">1.1.1.153</ecNumber>
    </recommendedName>
</protein>
<evidence type="ECO:0000313" key="10">
    <source>
        <dbReference type="Proteomes" id="UP000053641"/>
    </source>
</evidence>
<dbReference type="STRING" id="94827.A0A099ZU38"/>
<dbReference type="PANTHER" id="PTHR44085">
    <property type="entry name" value="SEPIAPTERIN REDUCTASE"/>
    <property type="match status" value="1"/>
</dbReference>
<sequence length="184" mass="20100">RAARALRDLLPSAPAARLLLINNAGSLGDVSKAFVDLADPDEVNSYLAFNVTSALCLTSAALRAFGQRPGARRAVVNVSSLCAVKPFRTWALYCGGKAARDMIFQVLALEEPDVRVLNYAPGPLDTDMQLLARTKTGDAEMREYFQGLHERGQLIDCDVSARKLLRLLEEDTFPSGAHVDFYDV</sequence>
<reference evidence="9 10" key="1">
    <citation type="submission" date="2014-06" db="EMBL/GenBank/DDBJ databases">
        <title>Genome evolution of avian class.</title>
        <authorList>
            <person name="Zhang G."/>
            <person name="Li C."/>
        </authorList>
    </citation>
    <scope>NUCLEOTIDE SEQUENCE [LARGE SCALE GENOMIC DNA]</scope>
    <source>
        <strain evidence="9">BGI_N309</strain>
    </source>
</reference>
<dbReference type="GO" id="GO:0006729">
    <property type="term" value="P:tetrahydrobiopterin biosynthetic process"/>
    <property type="evidence" value="ECO:0007669"/>
    <property type="project" value="InterPro"/>
</dbReference>
<dbReference type="GO" id="GO:0005737">
    <property type="term" value="C:cytoplasm"/>
    <property type="evidence" value="ECO:0007669"/>
    <property type="project" value="UniProtKB-SubCell"/>
</dbReference>
<keyword evidence="7" id="KW-0521">NADP</keyword>
<evidence type="ECO:0000256" key="2">
    <source>
        <dbReference type="ARBA" id="ARBA00010483"/>
    </source>
</evidence>